<dbReference type="Gene3D" id="3.40.50.880">
    <property type="match status" value="1"/>
</dbReference>
<dbReference type="InterPro" id="IPR013739">
    <property type="entry name" value="Beta_galactosidase_C"/>
</dbReference>
<evidence type="ECO:0000259" key="7">
    <source>
        <dbReference type="Pfam" id="PF02449"/>
    </source>
</evidence>
<evidence type="ECO:0000256" key="4">
    <source>
        <dbReference type="ARBA" id="ARBA00022801"/>
    </source>
</evidence>
<dbReference type="InterPro" id="IPR017853">
    <property type="entry name" value="GH"/>
</dbReference>
<evidence type="ECO:0000256" key="5">
    <source>
        <dbReference type="ARBA" id="ARBA00023295"/>
    </source>
</evidence>
<dbReference type="SUPFAM" id="SSF52317">
    <property type="entry name" value="Class I glutamine amidotransferase-like"/>
    <property type="match status" value="1"/>
</dbReference>
<comment type="similarity">
    <text evidence="2 6">Belongs to the glycosyl hydrolase 42 family.</text>
</comment>
<feature type="domain" description="Beta-galactosidase C-terminal" evidence="9">
    <location>
        <begin position="648"/>
        <end position="703"/>
    </location>
</feature>
<reference evidence="10 11" key="1">
    <citation type="submission" date="2020-11" db="EMBL/GenBank/DDBJ databases">
        <title>A novel isolate from a Black sea contaminated sediment with potential to produce alkanes: Plantactinospora alkalitolerans sp. nov.</title>
        <authorList>
            <person name="Carro L."/>
            <person name="Veyisoglu A."/>
            <person name="Guven K."/>
            <person name="Schumann P."/>
            <person name="Klenk H.-P."/>
            <person name="Sahin N."/>
        </authorList>
    </citation>
    <scope>NUCLEOTIDE SEQUENCE [LARGE SCALE GENOMIC DNA]</scope>
    <source>
        <strain evidence="10 11">S1510</strain>
    </source>
</reference>
<dbReference type="EMBL" id="JADPUN010000137">
    <property type="protein sequence ID" value="MBF9129845.1"/>
    <property type="molecule type" value="Genomic_DNA"/>
</dbReference>
<dbReference type="PANTHER" id="PTHR36447">
    <property type="entry name" value="BETA-GALACTOSIDASE GANA"/>
    <property type="match status" value="1"/>
</dbReference>
<feature type="domain" description="Beta-galactosidase trimerisation" evidence="8">
    <location>
        <begin position="414"/>
        <end position="639"/>
    </location>
</feature>
<comment type="caution">
    <text evidence="10">The sequence shown here is derived from an EMBL/GenBank/DDBJ whole genome shotgun (WGS) entry which is preliminary data.</text>
</comment>
<dbReference type="Pfam" id="PF08532">
    <property type="entry name" value="Glyco_hydro_42M"/>
    <property type="match status" value="1"/>
</dbReference>
<organism evidence="10 11">
    <name type="scientific">Plantactinospora alkalitolerans</name>
    <dbReference type="NCBI Taxonomy" id="2789879"/>
    <lineage>
        <taxon>Bacteria</taxon>
        <taxon>Bacillati</taxon>
        <taxon>Actinomycetota</taxon>
        <taxon>Actinomycetes</taxon>
        <taxon>Micromonosporales</taxon>
        <taxon>Micromonosporaceae</taxon>
        <taxon>Plantactinospora</taxon>
    </lineage>
</organism>
<evidence type="ECO:0000256" key="6">
    <source>
        <dbReference type="PIRNR" id="PIRNR001084"/>
    </source>
</evidence>
<comment type="catalytic activity">
    <reaction evidence="1 6">
        <text>Hydrolysis of terminal non-reducing beta-D-galactose residues in beta-D-galactosides.</text>
        <dbReference type="EC" id="3.2.1.23"/>
    </reaction>
</comment>
<dbReference type="InterPro" id="IPR013738">
    <property type="entry name" value="Beta_galactosidase_Trimer"/>
</dbReference>
<keyword evidence="4 6" id="KW-0378">Hydrolase</keyword>
<dbReference type="InterPro" id="IPR013529">
    <property type="entry name" value="Glyco_hydro_42_N"/>
</dbReference>
<evidence type="ECO:0000313" key="10">
    <source>
        <dbReference type="EMBL" id="MBF9129845.1"/>
    </source>
</evidence>
<accession>A0ABS0GUF8</accession>
<evidence type="ECO:0000313" key="11">
    <source>
        <dbReference type="Proteomes" id="UP000638560"/>
    </source>
</evidence>
<dbReference type="CDD" id="cd03143">
    <property type="entry name" value="A4_beta-galactosidase_middle_domain"/>
    <property type="match status" value="1"/>
</dbReference>
<dbReference type="SUPFAM" id="SSF51445">
    <property type="entry name" value="(Trans)glycosidases"/>
    <property type="match status" value="1"/>
</dbReference>
<sequence length="704" mass="77294">MSSQTPHLVAAAADAPGRAGPLPRLDRLAYGGDYNPEQWPEHVWIEDVELMRTAGVNLVSVGIFSWALLEPTEGNFEFGWLDRLLDLMHDGGIAVDLATPTAAPPAWFRRLHPEARLVDRHGNILGGGARQSFCPSSPGYARASARITGQLARRYADHPALVLWHSHNEYGGVNALCYCETSAAAFRDWLRDRYGELARLNDAWGTTFWGQRYGDWAEIEAPLAAPTAVNPAQQLDFLRFSSDAHLTNFRRERDILHRLSPGVPVTTNFMLANCKTIDYWRWAAEVDVVSNDHYLRAEEPENHIELAMCADLTRAVAGGRPWLLMEHSTSAVNWQPRNIAKRPGELRRNSLGHLARGAEAVLFFQWRAARFGAEKFHSAMLPHGGTGTRVWREVVDLGADLPALEPLRGTRVLADVAMLWDWESWWALELDWRPSVDLDYRERIAAYYERAWRDRLTVDFVHPERALGDYRLVVVPSLYLTTPAAAENLRRYVAGGGTLLVSYFSGIVDADDAVHPGGYPGALRDLLGLTVEEFLPLRAGETVRLGRPGGVVAAAPVPDGWPADPADPTAGTLTGQVWTEAVLPHGAEPVLSYLDGPAAGGPAVTRHRLGAGHAWYVSTRLAADGLARVLRAAYRDAGLVPPGGVPDGVELIRRAGTDGRRFLIAINHGERDAELPASGTDLIDGTFHDGVLRIPAGGVRALRT</sequence>
<dbReference type="Pfam" id="PF08533">
    <property type="entry name" value="Glyco_hydro_42C"/>
    <property type="match status" value="1"/>
</dbReference>
<proteinExistence type="inferred from homology"/>
<evidence type="ECO:0000256" key="3">
    <source>
        <dbReference type="ARBA" id="ARBA00012756"/>
    </source>
</evidence>
<dbReference type="RefSeq" id="WP_196201468.1">
    <property type="nucleotide sequence ID" value="NZ_JADPUN010000137.1"/>
</dbReference>
<dbReference type="Proteomes" id="UP000638560">
    <property type="component" value="Unassembled WGS sequence"/>
</dbReference>
<dbReference type="InterPro" id="IPR013780">
    <property type="entry name" value="Glyco_hydro_b"/>
</dbReference>
<evidence type="ECO:0000256" key="1">
    <source>
        <dbReference type="ARBA" id="ARBA00001412"/>
    </source>
</evidence>
<dbReference type="InterPro" id="IPR029062">
    <property type="entry name" value="Class_I_gatase-like"/>
</dbReference>
<dbReference type="InterPro" id="IPR003476">
    <property type="entry name" value="Glyco_hydro_42"/>
</dbReference>
<dbReference type="PIRSF" id="PIRSF001084">
    <property type="entry name" value="B-galactosidase"/>
    <property type="match status" value="1"/>
</dbReference>
<keyword evidence="5 6" id="KW-0326">Glycosidase</keyword>
<dbReference type="Gene3D" id="2.60.40.1180">
    <property type="entry name" value="Golgi alpha-mannosidase II"/>
    <property type="match status" value="1"/>
</dbReference>
<evidence type="ECO:0000256" key="2">
    <source>
        <dbReference type="ARBA" id="ARBA00005940"/>
    </source>
</evidence>
<evidence type="ECO:0000259" key="8">
    <source>
        <dbReference type="Pfam" id="PF08532"/>
    </source>
</evidence>
<dbReference type="PANTHER" id="PTHR36447:SF1">
    <property type="entry name" value="BETA-GALACTOSIDASE GANA"/>
    <property type="match status" value="1"/>
</dbReference>
<protein>
    <recommendedName>
        <fullName evidence="3 6">Beta-galactosidase</fullName>
        <shortName evidence="6">Beta-gal</shortName>
        <ecNumber evidence="3 6">3.2.1.23</ecNumber>
    </recommendedName>
</protein>
<dbReference type="Pfam" id="PF02449">
    <property type="entry name" value="Glyco_hydro_42"/>
    <property type="match status" value="1"/>
</dbReference>
<gene>
    <name evidence="10" type="ORF">I0C86_12865</name>
</gene>
<name>A0ABS0GUF8_9ACTN</name>
<evidence type="ECO:0000259" key="9">
    <source>
        <dbReference type="Pfam" id="PF08533"/>
    </source>
</evidence>
<keyword evidence="11" id="KW-1185">Reference proteome</keyword>
<feature type="domain" description="Glycoside hydrolase family 42 N-terminal" evidence="7">
    <location>
        <begin position="33"/>
        <end position="401"/>
    </location>
</feature>
<dbReference type="EC" id="3.2.1.23" evidence="3 6"/>
<dbReference type="Gene3D" id="3.20.20.80">
    <property type="entry name" value="Glycosidases"/>
    <property type="match status" value="1"/>
</dbReference>